<dbReference type="InterPro" id="IPR000182">
    <property type="entry name" value="GNAT_dom"/>
</dbReference>
<dbReference type="SUPFAM" id="SSF55729">
    <property type="entry name" value="Acyl-CoA N-acyltransferases (Nat)"/>
    <property type="match status" value="1"/>
</dbReference>
<feature type="non-terminal residue" evidence="2">
    <location>
        <position position="1"/>
    </location>
</feature>
<proteinExistence type="predicted"/>
<dbReference type="Pfam" id="PF00583">
    <property type="entry name" value="Acetyltransf_1"/>
    <property type="match status" value="1"/>
</dbReference>
<protein>
    <submittedName>
        <fullName evidence="2">GNAT family N-acetyltransferase</fullName>
    </submittedName>
</protein>
<comment type="caution">
    <text evidence="2">The sequence shown here is derived from an EMBL/GenBank/DDBJ whole genome shotgun (WGS) entry which is preliminary data.</text>
</comment>
<dbReference type="InterPro" id="IPR016181">
    <property type="entry name" value="Acyl_CoA_acyltransferase"/>
</dbReference>
<dbReference type="Proteomes" id="UP000715781">
    <property type="component" value="Unassembled WGS sequence"/>
</dbReference>
<evidence type="ECO:0000313" key="2">
    <source>
        <dbReference type="EMBL" id="MBW4566228.1"/>
    </source>
</evidence>
<dbReference type="GO" id="GO:0016747">
    <property type="term" value="F:acyltransferase activity, transferring groups other than amino-acyl groups"/>
    <property type="evidence" value="ECO:0007669"/>
    <property type="project" value="InterPro"/>
</dbReference>
<feature type="domain" description="N-acetyltransferase" evidence="1">
    <location>
        <begin position="28"/>
        <end position="191"/>
    </location>
</feature>
<dbReference type="PROSITE" id="PS51186">
    <property type="entry name" value="GNAT"/>
    <property type="match status" value="1"/>
</dbReference>
<reference evidence="2" key="2">
    <citation type="journal article" date="2022" name="Microbiol. Resour. Announc.">
        <title>Metagenome Sequencing to Explore Phylogenomics of Terrestrial Cyanobacteria.</title>
        <authorList>
            <person name="Ward R.D."/>
            <person name="Stajich J.E."/>
            <person name="Johansen J.R."/>
            <person name="Huntemann M."/>
            <person name="Clum A."/>
            <person name="Foster B."/>
            <person name="Foster B."/>
            <person name="Roux S."/>
            <person name="Palaniappan K."/>
            <person name="Varghese N."/>
            <person name="Mukherjee S."/>
            <person name="Reddy T.B.K."/>
            <person name="Daum C."/>
            <person name="Copeland A."/>
            <person name="Chen I.A."/>
            <person name="Ivanova N.N."/>
            <person name="Kyrpides N.C."/>
            <person name="Shapiro N."/>
            <person name="Eloe-Fadrosh E.A."/>
            <person name="Pietrasiak N."/>
        </authorList>
    </citation>
    <scope>NUCLEOTIDE SEQUENCE</scope>
    <source>
        <strain evidence="2">JT2-VF2</strain>
    </source>
</reference>
<name>A0A951Q637_9NOST</name>
<organism evidence="2 3">
    <name type="scientific">Mojavia pulchra JT2-VF2</name>
    <dbReference type="NCBI Taxonomy" id="287848"/>
    <lineage>
        <taxon>Bacteria</taxon>
        <taxon>Bacillati</taxon>
        <taxon>Cyanobacteriota</taxon>
        <taxon>Cyanophyceae</taxon>
        <taxon>Nostocales</taxon>
        <taxon>Nostocaceae</taxon>
    </lineage>
</organism>
<reference evidence="2" key="1">
    <citation type="submission" date="2021-05" db="EMBL/GenBank/DDBJ databases">
        <authorList>
            <person name="Pietrasiak N."/>
            <person name="Ward R."/>
            <person name="Stajich J.E."/>
            <person name="Kurbessoian T."/>
        </authorList>
    </citation>
    <scope>NUCLEOTIDE SEQUENCE</scope>
    <source>
        <strain evidence="2">JT2-VF2</strain>
    </source>
</reference>
<sequence>SQPLPNSTLVKLKGMNNSIQFELQNSEYIAKKLNPSDATILQHLYEQCTDYTLLSDGHPPVASAAADEFLALPLGKNIEDKFIFGLFNSPNFLIGVLETIRHYPDEKSWWIGLMMLAPEYRAKGNGSQFYKAYEKWLAQQKAQFVFLAVLEENQLGFAFWQKLGFEVVRIAPPQQFGNKVHQRYVMQRQIIDG</sequence>
<dbReference type="Gene3D" id="3.40.630.30">
    <property type="match status" value="1"/>
</dbReference>
<evidence type="ECO:0000313" key="3">
    <source>
        <dbReference type="Proteomes" id="UP000715781"/>
    </source>
</evidence>
<dbReference type="EMBL" id="JAHHHN010000067">
    <property type="protein sequence ID" value="MBW4566228.1"/>
    <property type="molecule type" value="Genomic_DNA"/>
</dbReference>
<accession>A0A951Q637</accession>
<gene>
    <name evidence="2" type="ORF">KME32_35210</name>
</gene>
<evidence type="ECO:0000259" key="1">
    <source>
        <dbReference type="PROSITE" id="PS51186"/>
    </source>
</evidence>
<dbReference type="AlphaFoldDB" id="A0A951Q637"/>
<dbReference type="CDD" id="cd04301">
    <property type="entry name" value="NAT_SF"/>
    <property type="match status" value="1"/>
</dbReference>